<dbReference type="Proteomes" id="UP000076842">
    <property type="component" value="Unassembled WGS sequence"/>
</dbReference>
<evidence type="ECO:0000259" key="1">
    <source>
        <dbReference type="Pfam" id="PF01738"/>
    </source>
</evidence>
<dbReference type="SUPFAM" id="SSF53474">
    <property type="entry name" value="alpha/beta-Hydrolases"/>
    <property type="match status" value="1"/>
</dbReference>
<dbReference type="AlphaFoldDB" id="A0A165DHP5"/>
<dbReference type="GO" id="GO:0016787">
    <property type="term" value="F:hydrolase activity"/>
    <property type="evidence" value="ECO:0007669"/>
    <property type="project" value="InterPro"/>
</dbReference>
<dbReference type="PANTHER" id="PTHR17630">
    <property type="entry name" value="DIENELACTONE HYDROLASE"/>
    <property type="match status" value="1"/>
</dbReference>
<proteinExistence type="predicted"/>
<dbReference type="PANTHER" id="PTHR17630:SF44">
    <property type="entry name" value="PROTEIN AIM2"/>
    <property type="match status" value="1"/>
</dbReference>
<accession>A0A165DHP5</accession>
<dbReference type="OrthoDB" id="17560at2759"/>
<evidence type="ECO:0000313" key="2">
    <source>
        <dbReference type="EMBL" id="KZT52811.1"/>
    </source>
</evidence>
<dbReference type="Pfam" id="PF01738">
    <property type="entry name" value="DLH"/>
    <property type="match status" value="1"/>
</dbReference>
<keyword evidence="3" id="KW-1185">Reference proteome</keyword>
<protein>
    <recommendedName>
        <fullName evidence="1">Dienelactone hydrolase domain-containing protein</fullName>
    </recommendedName>
</protein>
<evidence type="ECO:0000313" key="3">
    <source>
        <dbReference type="Proteomes" id="UP000076842"/>
    </source>
</evidence>
<dbReference type="EMBL" id="KV424054">
    <property type="protein sequence ID" value="KZT52811.1"/>
    <property type="molecule type" value="Genomic_DNA"/>
</dbReference>
<dbReference type="InterPro" id="IPR002925">
    <property type="entry name" value="Dienelactn_hydro"/>
</dbReference>
<reference evidence="2 3" key="1">
    <citation type="journal article" date="2016" name="Mol. Biol. Evol.">
        <title>Comparative Genomics of Early-Diverging Mushroom-Forming Fungi Provides Insights into the Origins of Lignocellulose Decay Capabilities.</title>
        <authorList>
            <person name="Nagy L.G."/>
            <person name="Riley R."/>
            <person name="Tritt A."/>
            <person name="Adam C."/>
            <person name="Daum C."/>
            <person name="Floudas D."/>
            <person name="Sun H."/>
            <person name="Yadav J.S."/>
            <person name="Pangilinan J."/>
            <person name="Larsson K.H."/>
            <person name="Matsuura K."/>
            <person name="Barry K."/>
            <person name="Labutti K."/>
            <person name="Kuo R."/>
            <person name="Ohm R.A."/>
            <person name="Bhattacharya S.S."/>
            <person name="Shirouzu T."/>
            <person name="Yoshinaga Y."/>
            <person name="Martin F.M."/>
            <person name="Grigoriev I.V."/>
            <person name="Hibbett D.S."/>
        </authorList>
    </citation>
    <scope>NUCLEOTIDE SEQUENCE [LARGE SCALE GENOMIC DNA]</scope>
    <source>
        <strain evidence="2 3">HHB12733</strain>
    </source>
</reference>
<dbReference type="InParanoid" id="A0A165DHP5"/>
<dbReference type="InterPro" id="IPR029058">
    <property type="entry name" value="AB_hydrolase_fold"/>
</dbReference>
<organism evidence="2 3">
    <name type="scientific">Calocera cornea HHB12733</name>
    <dbReference type="NCBI Taxonomy" id="1353952"/>
    <lineage>
        <taxon>Eukaryota</taxon>
        <taxon>Fungi</taxon>
        <taxon>Dikarya</taxon>
        <taxon>Basidiomycota</taxon>
        <taxon>Agaricomycotina</taxon>
        <taxon>Dacrymycetes</taxon>
        <taxon>Dacrymycetales</taxon>
        <taxon>Dacrymycetaceae</taxon>
        <taxon>Calocera</taxon>
    </lineage>
</organism>
<dbReference type="Gene3D" id="3.40.50.1820">
    <property type="entry name" value="alpha/beta hydrolase"/>
    <property type="match status" value="1"/>
</dbReference>
<gene>
    <name evidence="2" type="ORF">CALCODRAFT_458735</name>
</gene>
<sequence>MLRLRPHHEGTPTSVIERIVDMDVYIAKPANESESKAILFIRDVLGFAKARLLADDYAREGICISVPRLASRRWRTMAHVASWQSRYSEALGRPLLDKFVESLRADPAVGKVRAFGFCWHARYVLDLCDAGTVDAMIGFDRSFPIQPEFASVTKPKQINGGTNDIFMSNKLLAQTKTAMEKRHVPSEINIIEGAVHGFAVRGNLTNTRQKVIKGRRSSTRPGG</sequence>
<dbReference type="STRING" id="1353952.A0A165DHP5"/>
<name>A0A165DHP5_9BASI</name>
<feature type="domain" description="Dienelactone hydrolase" evidence="1">
    <location>
        <begin position="22"/>
        <end position="203"/>
    </location>
</feature>